<evidence type="ECO:0000256" key="2">
    <source>
        <dbReference type="ARBA" id="ARBA00009592"/>
    </source>
</evidence>
<accession>A0AAD9XAF0</accession>
<dbReference type="Pfam" id="PF13855">
    <property type="entry name" value="LRR_8"/>
    <property type="match status" value="1"/>
</dbReference>
<organism evidence="11 12">
    <name type="scientific">Dipteronia dyeriana</name>
    <dbReference type="NCBI Taxonomy" id="168575"/>
    <lineage>
        <taxon>Eukaryota</taxon>
        <taxon>Viridiplantae</taxon>
        <taxon>Streptophyta</taxon>
        <taxon>Embryophyta</taxon>
        <taxon>Tracheophyta</taxon>
        <taxon>Spermatophyta</taxon>
        <taxon>Magnoliopsida</taxon>
        <taxon>eudicotyledons</taxon>
        <taxon>Gunneridae</taxon>
        <taxon>Pentapetalae</taxon>
        <taxon>rosids</taxon>
        <taxon>malvids</taxon>
        <taxon>Sapindales</taxon>
        <taxon>Sapindaceae</taxon>
        <taxon>Hippocastanoideae</taxon>
        <taxon>Acereae</taxon>
        <taxon>Dipteronia</taxon>
    </lineage>
</organism>
<dbReference type="PANTHER" id="PTHR48061">
    <property type="entry name" value="LEUCINE-RICH REPEAT RECEPTOR PROTEIN KINASE EMS1-LIKE-RELATED"/>
    <property type="match status" value="1"/>
</dbReference>
<protein>
    <submittedName>
        <fullName evidence="11">Uncharacterized protein</fullName>
    </submittedName>
</protein>
<dbReference type="Pfam" id="PF00560">
    <property type="entry name" value="LRR_1"/>
    <property type="match status" value="1"/>
</dbReference>
<evidence type="ECO:0000256" key="3">
    <source>
        <dbReference type="ARBA" id="ARBA00022614"/>
    </source>
</evidence>
<evidence type="ECO:0000256" key="7">
    <source>
        <dbReference type="ARBA" id="ARBA00022989"/>
    </source>
</evidence>
<comment type="caution">
    <text evidence="11">The sequence shown here is derived from an EMBL/GenBank/DDBJ whole genome shotgun (WGS) entry which is preliminary data.</text>
</comment>
<keyword evidence="10" id="KW-0325">Glycoprotein</keyword>
<keyword evidence="9" id="KW-0675">Receptor</keyword>
<keyword evidence="5" id="KW-0732">Signal</keyword>
<reference evidence="11" key="1">
    <citation type="journal article" date="2023" name="Plant J.">
        <title>Genome sequences and population genomics provide insights into the demographic history, inbreeding, and mutation load of two 'living fossil' tree species of Dipteronia.</title>
        <authorList>
            <person name="Feng Y."/>
            <person name="Comes H.P."/>
            <person name="Chen J."/>
            <person name="Zhu S."/>
            <person name="Lu R."/>
            <person name="Zhang X."/>
            <person name="Li P."/>
            <person name="Qiu J."/>
            <person name="Olsen K.M."/>
            <person name="Qiu Y."/>
        </authorList>
    </citation>
    <scope>NUCLEOTIDE SEQUENCE</scope>
    <source>
        <strain evidence="11">KIB01</strain>
    </source>
</reference>
<dbReference type="EMBL" id="JANJYI010000003">
    <property type="protein sequence ID" value="KAK2655739.1"/>
    <property type="molecule type" value="Genomic_DNA"/>
</dbReference>
<evidence type="ECO:0000256" key="9">
    <source>
        <dbReference type="ARBA" id="ARBA00023170"/>
    </source>
</evidence>
<keyword evidence="8" id="KW-0472">Membrane</keyword>
<dbReference type="PANTHER" id="PTHR48061:SF12">
    <property type="entry name" value="DISEASE RESISTANCE LIKE PROTEIN"/>
    <property type="match status" value="1"/>
</dbReference>
<comment type="subcellular location">
    <subcellularLocation>
        <location evidence="1">Membrane</location>
        <topology evidence="1">Single-pass type I membrane protein</topology>
    </subcellularLocation>
</comment>
<dbReference type="Gene3D" id="3.80.10.10">
    <property type="entry name" value="Ribonuclease Inhibitor"/>
    <property type="match status" value="1"/>
</dbReference>
<dbReference type="SUPFAM" id="SSF52058">
    <property type="entry name" value="L domain-like"/>
    <property type="match status" value="1"/>
</dbReference>
<gene>
    <name evidence="11" type="ORF">Ddye_008791</name>
</gene>
<comment type="similarity">
    <text evidence="2">Belongs to the RLP family.</text>
</comment>
<sequence>MELLNLSNNFLTGFDRIPPVLPWTNLLILDLRSSKLQGPLPVPSLSTIHYLVPNNYLLGEIPLWICNLQYLHILHLSDNELSGVLPRCSGNLSYLSVLDLQSNKIHGSIPKNFMNGTNLRMMDLSNNKLGGRIPRSLATYRMVEFLNLGNNQITDLFPAWLGTLPELLFLILRSNKLHGIFGEPENCALLTFLITGLLASFRRNTSGVGML</sequence>
<evidence type="ECO:0000256" key="10">
    <source>
        <dbReference type="ARBA" id="ARBA00023180"/>
    </source>
</evidence>
<dbReference type="InterPro" id="IPR001611">
    <property type="entry name" value="Leu-rich_rpt"/>
</dbReference>
<evidence type="ECO:0000256" key="5">
    <source>
        <dbReference type="ARBA" id="ARBA00022729"/>
    </source>
</evidence>
<keyword evidence="6" id="KW-0677">Repeat</keyword>
<keyword evidence="7" id="KW-1133">Transmembrane helix</keyword>
<dbReference type="AlphaFoldDB" id="A0AAD9XAF0"/>
<evidence type="ECO:0000256" key="4">
    <source>
        <dbReference type="ARBA" id="ARBA00022692"/>
    </source>
</evidence>
<keyword evidence="3" id="KW-0433">Leucine-rich repeat</keyword>
<dbReference type="Proteomes" id="UP001280121">
    <property type="component" value="Unassembled WGS sequence"/>
</dbReference>
<dbReference type="FunFam" id="3.80.10.10:FF:000041">
    <property type="entry name" value="LRR receptor-like serine/threonine-protein kinase ERECTA"/>
    <property type="match status" value="1"/>
</dbReference>
<name>A0AAD9XAF0_9ROSI</name>
<evidence type="ECO:0000313" key="11">
    <source>
        <dbReference type="EMBL" id="KAK2655739.1"/>
    </source>
</evidence>
<dbReference type="GO" id="GO:0016020">
    <property type="term" value="C:membrane"/>
    <property type="evidence" value="ECO:0007669"/>
    <property type="project" value="UniProtKB-SubCell"/>
</dbReference>
<keyword evidence="4" id="KW-0812">Transmembrane</keyword>
<evidence type="ECO:0000256" key="1">
    <source>
        <dbReference type="ARBA" id="ARBA00004479"/>
    </source>
</evidence>
<keyword evidence="12" id="KW-1185">Reference proteome</keyword>
<dbReference type="InterPro" id="IPR032675">
    <property type="entry name" value="LRR_dom_sf"/>
</dbReference>
<dbReference type="InterPro" id="IPR046956">
    <property type="entry name" value="RLP23-like"/>
</dbReference>
<evidence type="ECO:0000256" key="8">
    <source>
        <dbReference type="ARBA" id="ARBA00023136"/>
    </source>
</evidence>
<proteinExistence type="inferred from homology"/>
<evidence type="ECO:0000313" key="12">
    <source>
        <dbReference type="Proteomes" id="UP001280121"/>
    </source>
</evidence>
<evidence type="ECO:0000256" key="6">
    <source>
        <dbReference type="ARBA" id="ARBA00022737"/>
    </source>
</evidence>